<dbReference type="Pfam" id="PF05389">
    <property type="entry name" value="MecA"/>
    <property type="match status" value="1"/>
</dbReference>
<dbReference type="InterPro" id="IPR038471">
    <property type="entry name" value="MecA_C_sf"/>
</dbReference>
<name>A0A9D2B9Z0_9FIRM</name>
<dbReference type="Proteomes" id="UP000886721">
    <property type="component" value="Unassembled WGS sequence"/>
</dbReference>
<dbReference type="PANTHER" id="PTHR39161">
    <property type="entry name" value="ADAPTER PROTEIN MECA"/>
    <property type="match status" value="1"/>
</dbReference>
<dbReference type="Gene3D" id="3.30.70.1950">
    <property type="match status" value="1"/>
</dbReference>
<gene>
    <name evidence="2" type="ORF">H9735_06440</name>
</gene>
<comment type="caution">
    <text evidence="2">The sequence shown here is derived from an EMBL/GenBank/DDBJ whole genome shotgun (WGS) entry which is preliminary data.</text>
</comment>
<organism evidence="2 3">
    <name type="scientific">Candidatus Anaerostipes excrementavium</name>
    <dbReference type="NCBI Taxonomy" id="2838463"/>
    <lineage>
        <taxon>Bacteria</taxon>
        <taxon>Bacillati</taxon>
        <taxon>Bacillota</taxon>
        <taxon>Clostridia</taxon>
        <taxon>Lachnospirales</taxon>
        <taxon>Lachnospiraceae</taxon>
        <taxon>Anaerostipes</taxon>
    </lineage>
</organism>
<comment type="similarity">
    <text evidence="1">Belongs to the MecA family.</text>
</comment>
<reference evidence="2" key="1">
    <citation type="journal article" date="2021" name="PeerJ">
        <title>Extensive microbial diversity within the chicken gut microbiome revealed by metagenomics and culture.</title>
        <authorList>
            <person name="Gilroy R."/>
            <person name="Ravi A."/>
            <person name="Getino M."/>
            <person name="Pursley I."/>
            <person name="Horton D.L."/>
            <person name="Alikhan N.F."/>
            <person name="Baker D."/>
            <person name="Gharbi K."/>
            <person name="Hall N."/>
            <person name="Watson M."/>
            <person name="Adriaenssens E.M."/>
            <person name="Foster-Nyarko E."/>
            <person name="Jarju S."/>
            <person name="Secka A."/>
            <person name="Antonio M."/>
            <person name="Oren A."/>
            <person name="Chaudhuri R.R."/>
            <person name="La Ragione R."/>
            <person name="Hildebrand F."/>
            <person name="Pallen M.J."/>
        </authorList>
    </citation>
    <scope>NUCLEOTIDE SEQUENCE</scope>
    <source>
        <strain evidence="2">CHK191-13928</strain>
    </source>
</reference>
<protein>
    <submittedName>
        <fullName evidence="2">Adaptor protein MecA</fullName>
    </submittedName>
</protein>
<evidence type="ECO:0000256" key="1">
    <source>
        <dbReference type="ARBA" id="ARBA00005397"/>
    </source>
</evidence>
<dbReference type="InterPro" id="IPR008681">
    <property type="entry name" value="Neg-reg_MecA"/>
</dbReference>
<evidence type="ECO:0000313" key="3">
    <source>
        <dbReference type="Proteomes" id="UP000886721"/>
    </source>
</evidence>
<proteinExistence type="inferred from homology"/>
<dbReference type="EMBL" id="DXEM01000019">
    <property type="protein sequence ID" value="HIX67752.1"/>
    <property type="molecule type" value="Genomic_DNA"/>
</dbReference>
<dbReference type="PANTHER" id="PTHR39161:SF2">
    <property type="entry name" value="ADAPTER PROTEIN MECA 2"/>
    <property type="match status" value="1"/>
</dbReference>
<evidence type="ECO:0000313" key="2">
    <source>
        <dbReference type="EMBL" id="HIX67752.1"/>
    </source>
</evidence>
<sequence length="235" mass="27231">MIMKIERISDNQIRCTLNKEDLEGKETLLNELAFGSDKAKGLFRELMKKASAELGFEANDIPLMVEAIPVSKECLVLVITRVDNPEDFHQHYKKLAKNISPEHIHISEDSDLLDFLNRPEDSPLKEFEESMKFALTDSSINIYYFNTLEEVAAAAKLIQFYDTRSSLYKDPESRYYYLTIDSLSDDPKDQTMDEIHSILSEYCRRLPNTYATKSLFNEHLKPLIQARAVEEMVQY</sequence>
<dbReference type="AlphaFoldDB" id="A0A9D2B9Z0"/>
<accession>A0A9D2B9Z0</accession>
<reference evidence="2" key="2">
    <citation type="submission" date="2021-04" db="EMBL/GenBank/DDBJ databases">
        <authorList>
            <person name="Gilroy R."/>
        </authorList>
    </citation>
    <scope>NUCLEOTIDE SEQUENCE</scope>
    <source>
        <strain evidence="2">CHK191-13928</strain>
    </source>
</reference>